<feature type="compositionally biased region" description="Low complexity" evidence="3">
    <location>
        <begin position="734"/>
        <end position="745"/>
    </location>
</feature>
<comment type="caution">
    <text evidence="5">The sequence shown here is derived from an EMBL/GenBank/DDBJ whole genome shotgun (WGS) entry which is preliminary data.</text>
</comment>
<dbReference type="InterPro" id="IPR008626">
    <property type="entry name" value="Mediator_Med15_fun"/>
</dbReference>
<feature type="compositionally biased region" description="Polar residues" evidence="3">
    <location>
        <begin position="1136"/>
        <end position="1168"/>
    </location>
</feature>
<sequence>MAAPRPQGNPPPGGMQRNGGASTDIRLFIYKLLQSQQIPSGWQATLEIRTRVGLIHQMVTQLLIVKPDMGPLDAANVAASYEMGEFQRSIDRATYEAALRQKLSDIHQTRQNQANIQQQQFQTQNRQVGQMGPAQMGLTQQQMLAHRMAQNQVQQGFGMQQPPQPGQPLPVSMQQQLPQHQQMVQLGNGADVQQPIHNGQPLRTMNRPMPQYRGQPQFTEQENQQITMHVTQIQNNLTKEDMTNIQKQITSLPAHQRQSLQAQGVHPLTAFLRTQLMRRLAEDRARRQQAGQGFAPPSAAAIANQGRPTSQVSMRSQGQQAPPASAPQHPEQSFALSNMDQFLGQQQDALRHQEAGQMVVPMSNPQVVPPQVRGTPNPQGQAQINPKRPMQPSNFQTQNQPFWNNQQTHQQNPQQPSQVQMQPPTPNFTDTQGQTPQLQGQVGGLSNNHGQRTPQQNHVMPTLNKPLDPQGQAQNNQPQRPALPTPKTNQRNAPGGPQAAAANAPPNSGPQRPQAAPTPQSQWLAKMPQQIRAQLMSIPEDKQKQWIMQMHHRQQQQRMKAAADAQGANSDALQSRQQGGAGAAQANQSKASNANVNAPQMSINAMASINMLSQGSLQQVPSDNARPAPSKLGAIQLNEAQTRHMDSLNFSAKLLNRGSNLGNLPENLRTWGQLKEHVHRNESNLPQSSLAKVISLQSIDFQLRQQHAMNPKSNQLQQQVQGNTGVAPVGQMMPPQHNQPAQGPAAPAPNPLRFPALPEPTAQEIQARRATLPPQMKGCSDEQLRVLIMEQQRKQIMSNPQFQQAMAQQQQQQLQRSNLQRVQNAEAHQNHAATPPNHLGQVQQPQRGQPQPPQLGQARVPPQQQARQNVKPPKPAPGAWAGVQPDIPKPNQKGLKRINDDVIEVPDPKLNQQQGRPPSAKVGQPPPMVIGVPQITPEQFASFTNEQKAQFMGRMQAAQAAQRARAMQANGQTVQGQAAVNASNQGGRPNSRLHQLMSEVAQSAPRRPEVPMSPNTRKQMIDRLRDQMGAMVKRIDQSLPVYLNLYKDENRTKELLRIRLLLSQQVRDPHFAVPVDNFTMSLTELKQSEAKLHEYFQVMMSKHVGVIPPAQNNQPQQLNAANLQQQQEALKVQRAASVQKSHANNSNRPPAAPTTSHAPFPFGSQSPQGVPHFYGPKNELTPDKLVLPAAKKRKGNAASPATTPAETQMTPATKPSPLPKTESPEAQRTPAAPAMIKCPMSDCESGAVGFATKEDLEKHTSEAHDPTHAIKDPLEAAAYAIESLRIALNLDENGRSKPLIAHEAKGDNATLQAAAMKPTASSQGIKQETATPMSRVPTQTGPSPSSNLLKTPQAAANVKTPASEAKSVEKDTAVAGTNSIAVIAPNPWANSHVKPEWFKEVFSGVADLNRQVPMDIITSWFQHNPVSPPISPSSGSAEKDSPHKSDISANDNININLVATEDQDWVMADWFDDTLQGDMASLEIPDFMDMDWEHVFGKEEDQEEAAGKGRRRDPNDPSDEWLKAWAPEKLEERKKKEAGRK</sequence>
<feature type="region of interest" description="Disordered" evidence="3">
    <location>
        <begin position="1"/>
        <end position="20"/>
    </location>
</feature>
<dbReference type="InterPro" id="IPR036546">
    <property type="entry name" value="MED15_KIX"/>
</dbReference>
<feature type="compositionally biased region" description="Low complexity" evidence="3">
    <location>
        <begin position="490"/>
        <end position="511"/>
    </location>
</feature>
<feature type="region of interest" description="Disordered" evidence="3">
    <location>
        <begin position="907"/>
        <end position="926"/>
    </location>
</feature>
<name>A0AAD9ZDD2_9LECA</name>
<dbReference type="Pfam" id="PF16987">
    <property type="entry name" value="KIX_2"/>
    <property type="match status" value="1"/>
</dbReference>
<evidence type="ECO:0000256" key="3">
    <source>
        <dbReference type="SAM" id="MobiDB-lite"/>
    </source>
</evidence>
<proteinExistence type="predicted"/>
<feature type="compositionally biased region" description="Polar residues" evidence="3">
    <location>
        <begin position="1199"/>
        <end position="1213"/>
    </location>
</feature>
<evidence type="ECO:0000256" key="1">
    <source>
        <dbReference type="ARBA" id="ARBA00004123"/>
    </source>
</evidence>
<keyword evidence="2" id="KW-0539">Nucleus</keyword>
<feature type="compositionally biased region" description="Low complexity" evidence="3">
    <location>
        <begin position="316"/>
        <end position="331"/>
    </location>
</feature>
<dbReference type="Pfam" id="PF05397">
    <property type="entry name" value="Med15_fungi"/>
    <property type="match status" value="1"/>
</dbReference>
<feature type="region of interest" description="Disordered" evidence="3">
    <location>
        <begin position="1125"/>
        <end position="1230"/>
    </location>
</feature>
<evidence type="ECO:0000259" key="4">
    <source>
        <dbReference type="Pfam" id="PF16987"/>
    </source>
</evidence>
<evidence type="ECO:0000313" key="5">
    <source>
        <dbReference type="EMBL" id="KAK3175985.1"/>
    </source>
</evidence>
<feature type="region of interest" description="Disordered" evidence="3">
    <location>
        <begin position="711"/>
        <end position="757"/>
    </location>
</feature>
<dbReference type="GO" id="GO:0003712">
    <property type="term" value="F:transcription coregulator activity"/>
    <property type="evidence" value="ECO:0007669"/>
    <property type="project" value="InterPro"/>
</dbReference>
<feature type="compositionally biased region" description="Polar residues" evidence="3">
    <location>
        <begin position="1319"/>
        <end position="1350"/>
    </location>
</feature>
<organism evidence="5 6">
    <name type="scientific">Lepraria neglecta</name>
    <dbReference type="NCBI Taxonomy" id="209136"/>
    <lineage>
        <taxon>Eukaryota</taxon>
        <taxon>Fungi</taxon>
        <taxon>Dikarya</taxon>
        <taxon>Ascomycota</taxon>
        <taxon>Pezizomycotina</taxon>
        <taxon>Lecanoromycetes</taxon>
        <taxon>OSLEUM clade</taxon>
        <taxon>Lecanoromycetidae</taxon>
        <taxon>Lecanorales</taxon>
        <taxon>Lecanorineae</taxon>
        <taxon>Stereocaulaceae</taxon>
        <taxon>Lepraria</taxon>
    </lineage>
</organism>
<feature type="compositionally biased region" description="Polar residues" evidence="3">
    <location>
        <begin position="306"/>
        <end position="315"/>
    </location>
</feature>
<feature type="region of interest" description="Disordered" evidence="3">
    <location>
        <begin position="552"/>
        <end position="593"/>
    </location>
</feature>
<feature type="compositionally biased region" description="Basic and acidic residues" evidence="3">
    <location>
        <begin position="1512"/>
        <end position="1541"/>
    </location>
</feature>
<feature type="compositionally biased region" description="Polar residues" evidence="3">
    <location>
        <begin position="711"/>
        <end position="724"/>
    </location>
</feature>
<feature type="region of interest" description="Disordered" evidence="3">
    <location>
        <begin position="282"/>
        <end position="331"/>
    </location>
</feature>
<comment type="subcellular location">
    <subcellularLocation>
        <location evidence="1">Nucleus</location>
    </subcellularLocation>
</comment>
<feature type="region of interest" description="Disordered" evidence="3">
    <location>
        <begin position="1497"/>
        <end position="1541"/>
    </location>
</feature>
<gene>
    <name evidence="5" type="ORF">OEA41_007307</name>
</gene>
<keyword evidence="6" id="KW-1185">Reference proteome</keyword>
<dbReference type="Proteomes" id="UP001276659">
    <property type="component" value="Unassembled WGS sequence"/>
</dbReference>
<feature type="compositionally biased region" description="Low complexity" evidence="3">
    <location>
        <begin position="801"/>
        <end position="824"/>
    </location>
</feature>
<dbReference type="GO" id="GO:0006357">
    <property type="term" value="P:regulation of transcription by RNA polymerase II"/>
    <property type="evidence" value="ECO:0007669"/>
    <property type="project" value="InterPro"/>
</dbReference>
<reference evidence="5" key="1">
    <citation type="submission" date="2022-11" db="EMBL/GenBank/DDBJ databases">
        <title>Chromosomal genome sequence assembly and mating type (MAT) locus characterization of the leprose asexual lichenized fungus Lepraria neglecta (Nyl.) Erichsen.</title>
        <authorList>
            <person name="Allen J.L."/>
            <person name="Pfeffer B."/>
        </authorList>
    </citation>
    <scope>NUCLEOTIDE SEQUENCE</scope>
    <source>
        <strain evidence="5">Allen 5258</strain>
    </source>
</reference>
<feature type="compositionally biased region" description="Low complexity" evidence="3">
    <location>
        <begin position="840"/>
        <end position="882"/>
    </location>
</feature>
<feature type="compositionally biased region" description="Low complexity" evidence="3">
    <location>
        <begin position="406"/>
        <end position="422"/>
    </location>
</feature>
<feature type="compositionally biased region" description="Basic and acidic residues" evidence="3">
    <location>
        <begin position="1437"/>
        <end position="1446"/>
    </location>
</feature>
<dbReference type="GO" id="GO:0016592">
    <property type="term" value="C:mediator complex"/>
    <property type="evidence" value="ECO:0007669"/>
    <property type="project" value="InterPro"/>
</dbReference>
<evidence type="ECO:0000256" key="2">
    <source>
        <dbReference type="ARBA" id="ARBA00023242"/>
    </source>
</evidence>
<evidence type="ECO:0000313" key="6">
    <source>
        <dbReference type="Proteomes" id="UP001276659"/>
    </source>
</evidence>
<feature type="compositionally biased region" description="Polar residues" evidence="3">
    <location>
        <begin position="427"/>
        <end position="459"/>
    </location>
</feature>
<feature type="domain" description="Mediator complex subunit 15 KIX" evidence="4">
    <location>
        <begin position="41"/>
        <end position="115"/>
    </location>
</feature>
<accession>A0AAD9ZDD2</accession>
<dbReference type="EMBL" id="JASNWA010000004">
    <property type="protein sequence ID" value="KAK3175985.1"/>
    <property type="molecule type" value="Genomic_DNA"/>
</dbReference>
<feature type="compositionally biased region" description="Polar residues" evidence="3">
    <location>
        <begin position="374"/>
        <end position="384"/>
    </location>
</feature>
<feature type="compositionally biased region" description="Low complexity" evidence="3">
    <location>
        <begin position="556"/>
        <end position="593"/>
    </location>
</feature>
<feature type="region of interest" description="Disordered" evidence="3">
    <location>
        <begin position="1315"/>
        <end position="1371"/>
    </location>
</feature>
<feature type="compositionally biased region" description="Polar residues" evidence="3">
    <location>
        <begin position="391"/>
        <end position="405"/>
    </location>
</feature>
<feature type="region of interest" description="Disordered" evidence="3">
    <location>
        <begin position="1427"/>
        <end position="1449"/>
    </location>
</feature>
<feature type="region of interest" description="Disordered" evidence="3">
    <location>
        <begin position="363"/>
        <end position="523"/>
    </location>
</feature>
<protein>
    <recommendedName>
        <fullName evidence="4">Mediator complex subunit 15 KIX domain-containing protein</fullName>
    </recommendedName>
</protein>
<feature type="region of interest" description="Disordered" evidence="3">
    <location>
        <begin position="798"/>
        <end position="894"/>
    </location>
</feature>